<dbReference type="GO" id="GO:0044209">
    <property type="term" value="P:AMP salvage"/>
    <property type="evidence" value="ECO:0007669"/>
    <property type="project" value="TreeGrafter"/>
</dbReference>
<dbReference type="eggNOG" id="KOG1712">
    <property type="taxonomic scope" value="Eukaryota"/>
</dbReference>
<name>H2ZS01_LATCH</name>
<dbReference type="InterPro" id="IPR050054">
    <property type="entry name" value="UPRTase/APRTase"/>
</dbReference>
<evidence type="ECO:0000256" key="3">
    <source>
        <dbReference type="ARBA" id="ARBA00004659"/>
    </source>
</evidence>
<dbReference type="SUPFAM" id="SSF53271">
    <property type="entry name" value="PRTase-like"/>
    <property type="match status" value="1"/>
</dbReference>
<dbReference type="GO" id="GO:0006166">
    <property type="term" value="P:purine ribonucleoside salvage"/>
    <property type="evidence" value="ECO:0007669"/>
    <property type="project" value="UniProtKB-KW"/>
</dbReference>
<reference evidence="9" key="1">
    <citation type="submission" date="2011-08" db="EMBL/GenBank/DDBJ databases">
        <title>The draft genome of Latimeria chalumnae.</title>
        <authorList>
            <person name="Di Palma F."/>
            <person name="Alfoldi J."/>
            <person name="Johnson J."/>
            <person name="Berlin A."/>
            <person name="Gnerre S."/>
            <person name="Jaffe D."/>
            <person name="MacCallum I."/>
            <person name="Young S."/>
            <person name="Walker B.J."/>
            <person name="Lander E."/>
            <person name="Lindblad-Toh K."/>
        </authorList>
    </citation>
    <scope>NUCLEOTIDE SEQUENCE [LARGE SCALE GENOMIC DNA]</scope>
    <source>
        <strain evidence="9">Wild caught</strain>
    </source>
</reference>
<dbReference type="HOGENOM" id="CLU_2209146_0_0_1"/>
<dbReference type="AlphaFoldDB" id="H2ZS01"/>
<reference evidence="8" key="2">
    <citation type="submission" date="2025-08" db="UniProtKB">
        <authorList>
            <consortium name="Ensembl"/>
        </authorList>
    </citation>
    <scope>IDENTIFICATION</scope>
</reference>
<dbReference type="EMBL" id="AFYH01276833">
    <property type="status" value="NOT_ANNOTATED_CDS"/>
    <property type="molecule type" value="Genomic_DNA"/>
</dbReference>
<keyword evidence="7" id="KW-0660">Purine salvage</keyword>
<keyword evidence="6" id="KW-0963">Cytoplasm</keyword>
<dbReference type="GeneTree" id="ENSGT01010000225619"/>
<comment type="similarity">
    <text evidence="4">Belongs to the purine/pyrimidine phosphoribosyltransferase family.</text>
</comment>
<proteinExistence type="inferred from homology"/>
<dbReference type="Proteomes" id="UP000008672">
    <property type="component" value="Unassembled WGS sequence"/>
</dbReference>
<reference evidence="8" key="3">
    <citation type="submission" date="2025-09" db="UniProtKB">
        <authorList>
            <consortium name="Ensembl"/>
        </authorList>
    </citation>
    <scope>IDENTIFICATION</scope>
</reference>
<dbReference type="GO" id="GO:0006168">
    <property type="term" value="P:adenine salvage"/>
    <property type="evidence" value="ECO:0007669"/>
    <property type="project" value="TreeGrafter"/>
</dbReference>
<accession>H2ZS01</accession>
<comment type="pathway">
    <text evidence="3">Purine metabolism; AMP biosynthesis via salvage pathway; AMP from adenine: step 1/1.</text>
</comment>
<comment type="catalytic activity">
    <reaction evidence="1">
        <text>AMP + diphosphate = 5-phospho-alpha-D-ribose 1-diphosphate + adenine</text>
        <dbReference type="Rhea" id="RHEA:16609"/>
        <dbReference type="ChEBI" id="CHEBI:16708"/>
        <dbReference type="ChEBI" id="CHEBI:33019"/>
        <dbReference type="ChEBI" id="CHEBI:58017"/>
        <dbReference type="ChEBI" id="CHEBI:456215"/>
        <dbReference type="EC" id="2.4.2.7"/>
    </reaction>
</comment>
<dbReference type="Bgee" id="ENSLACG00000000155">
    <property type="expression patterns" value="Expressed in muscle tissue and 6 other cell types or tissues"/>
</dbReference>
<dbReference type="Ensembl" id="ENSLACT00000000174.1">
    <property type="protein sequence ID" value="ENSLACP00000000172.1"/>
    <property type="gene ID" value="ENSLACG00000000155.1"/>
</dbReference>
<dbReference type="PANTHER" id="PTHR32315:SF3">
    <property type="entry name" value="ADENINE PHOSPHORIBOSYLTRANSFERASE"/>
    <property type="match status" value="1"/>
</dbReference>
<organism evidence="8 9">
    <name type="scientific">Latimeria chalumnae</name>
    <name type="common">Coelacanth</name>
    <dbReference type="NCBI Taxonomy" id="7897"/>
    <lineage>
        <taxon>Eukaryota</taxon>
        <taxon>Metazoa</taxon>
        <taxon>Chordata</taxon>
        <taxon>Craniata</taxon>
        <taxon>Vertebrata</taxon>
        <taxon>Euteleostomi</taxon>
        <taxon>Coelacanthiformes</taxon>
        <taxon>Coelacanthidae</taxon>
        <taxon>Latimeria</taxon>
    </lineage>
</organism>
<dbReference type="EMBL" id="AFYH01276834">
    <property type="status" value="NOT_ANNOTATED_CDS"/>
    <property type="molecule type" value="Genomic_DNA"/>
</dbReference>
<evidence type="ECO:0000256" key="1">
    <source>
        <dbReference type="ARBA" id="ARBA00000868"/>
    </source>
</evidence>
<dbReference type="STRING" id="7897.ENSLACP00000000172"/>
<dbReference type="KEGG" id="lcm:106702268"/>
<dbReference type="InParanoid" id="H2ZS01"/>
<dbReference type="Gene3D" id="3.40.50.2020">
    <property type="match status" value="1"/>
</dbReference>
<dbReference type="OrthoDB" id="363185at2759"/>
<evidence type="ECO:0000256" key="2">
    <source>
        <dbReference type="ARBA" id="ARBA00004496"/>
    </source>
</evidence>
<comment type="subcellular location">
    <subcellularLocation>
        <location evidence="2">Cytoplasm</location>
    </subcellularLocation>
</comment>
<dbReference type="EC" id="2.4.2.7" evidence="5"/>
<sequence>MEAKALSREEKLRLLADSVRAYKDFPSPGILFRDICPVLKDPKAFTAMIDLFEEHLKKSVPDVSLIVGKCPRVSCHWGYLGVLRVTRVSVLKGHLIGAVRSTVGHWV</sequence>
<dbReference type="PANTHER" id="PTHR32315">
    <property type="entry name" value="ADENINE PHOSPHORIBOSYLTRANSFERASE"/>
    <property type="match status" value="1"/>
</dbReference>
<evidence type="ECO:0000256" key="6">
    <source>
        <dbReference type="ARBA" id="ARBA00022490"/>
    </source>
</evidence>
<evidence type="ECO:0000256" key="5">
    <source>
        <dbReference type="ARBA" id="ARBA00011893"/>
    </source>
</evidence>
<dbReference type="GO" id="GO:0005737">
    <property type="term" value="C:cytoplasm"/>
    <property type="evidence" value="ECO:0007669"/>
    <property type="project" value="UniProtKB-SubCell"/>
</dbReference>
<dbReference type="GO" id="GO:0002055">
    <property type="term" value="F:adenine binding"/>
    <property type="evidence" value="ECO:0007669"/>
    <property type="project" value="TreeGrafter"/>
</dbReference>
<evidence type="ECO:0000313" key="8">
    <source>
        <dbReference type="Ensembl" id="ENSLACP00000000172.1"/>
    </source>
</evidence>
<evidence type="ECO:0000256" key="7">
    <source>
        <dbReference type="ARBA" id="ARBA00022726"/>
    </source>
</evidence>
<protein>
    <recommendedName>
        <fullName evidence="5">adenine phosphoribosyltransferase</fullName>
        <ecNumber evidence="5">2.4.2.7</ecNumber>
    </recommendedName>
</protein>
<dbReference type="InterPro" id="IPR029057">
    <property type="entry name" value="PRTase-like"/>
</dbReference>
<dbReference type="GO" id="GO:0003999">
    <property type="term" value="F:adenine phosphoribosyltransferase activity"/>
    <property type="evidence" value="ECO:0007669"/>
    <property type="project" value="UniProtKB-EC"/>
</dbReference>
<evidence type="ECO:0000256" key="4">
    <source>
        <dbReference type="ARBA" id="ARBA00008391"/>
    </source>
</evidence>
<dbReference type="GO" id="GO:0016208">
    <property type="term" value="F:AMP binding"/>
    <property type="evidence" value="ECO:0007669"/>
    <property type="project" value="TreeGrafter"/>
</dbReference>
<evidence type="ECO:0000313" key="9">
    <source>
        <dbReference type="Proteomes" id="UP000008672"/>
    </source>
</evidence>
<keyword evidence="9" id="KW-1185">Reference proteome</keyword>
<dbReference type="EMBL" id="AFYH01276835">
    <property type="status" value="NOT_ANNOTATED_CDS"/>
    <property type="molecule type" value="Genomic_DNA"/>
</dbReference>